<dbReference type="Pfam" id="PF03637">
    <property type="entry name" value="Mob1_phocein"/>
    <property type="match status" value="1"/>
</dbReference>
<dbReference type="Proteomes" id="UP000253664">
    <property type="component" value="Unassembled WGS sequence"/>
</dbReference>
<feature type="binding site" evidence="10">
    <location>
        <position position="1117"/>
    </location>
    <ligand>
        <name>Zn(2+)</name>
        <dbReference type="ChEBI" id="CHEBI:29105"/>
    </ligand>
</feature>
<dbReference type="Gene3D" id="1.20.120.980">
    <property type="entry name" value="Serine carboxypeptidase S28, SKS domain"/>
    <property type="match status" value="1"/>
</dbReference>
<accession>A0A367LSL8</accession>
<dbReference type="SUPFAM" id="SSF101152">
    <property type="entry name" value="Mob1/phocein"/>
    <property type="match status" value="1"/>
</dbReference>
<sequence length="1172" mass="131727">MMRHGDQPKWWQRYGIVKDHFKPHGPIILQVVQEDVEQVWEKSLAYTYAKELRGTAVFLEHRYFGPSLPYGPRSNETQALAALTLDDVLADAKTLIEMLRKTDLDHRWSPVIVTGSGYEGFIAMALRQMYPDFFFAAIARAPPNLSLNLNPAASNAEQYLYRNAVAAAWRRRSPYAASQITKVIDWVGHQVNGQPHMLESLQKLLGLCTKPRLGSKEDTRMLQRFVEGSFILASLADNPYTGGNNAGVMAGVVNELMHMEEHPVTGYGHFLRWLDDRVLSGRPNGLDLNCIPWAGLNNSQVTDERVSRAWRTMRYIGCTYYPLCTANAEAGGIFRPQTQGCLEEQRECFAEFEGYAVPMKQNDIWRRYKLGPEDLAKSSRIILSVDKSDPVRSLLGAWPRGASWNSCNYSRRIEYDEKALDKNLVRPHVTLISDPRDQRSSEMPVRAACGVAAFIVYDFDDAAAFFVYDFNALSSTTSTSMSASTIVRGVRVAIEGCGHGTLNAIYASVAQSCKARGWDDGVDLVIIGGDFQAARNAADLSVMSVPAKYRQLGDFPDFYSGARVAPYLTVFIGGNHEASSHLWELYYGGWVAKNIYYLGAANVVRFGPLRIAALSGIWKGHDYRKPHHERLPFNQDDIKSFYHVDVGLSHDWPRAIEKDGDSEWLFRRKPDFRQESMDGRLGSVAAQYVMDRLRPAHWFSAHLHVKFAAIKKYGDKAIEAATPIKAASPSPEANPDEIDLDMDDGDGSEPAAQKTSQVPDELRAQLPASFAPPPPAPEAAAVRRINPGQPVPPGIINTEVRFLALDKCLPGRRFLQLCEIQPISQQQGEDRRRLQYDAEWLSICRLFHKSLTFGGDRNQPPAQYMSEEEYLPLLEAERAWVEEEVVKADKLEVPENFEVTAPPYVAGDPERVDEQPEEYTNPQTAAFCDLLGVENLWDGSAEERRQRRDRGPAPNQRAKNQFRPRAGKGGGGGGGGGGATSFQLRQYAEVTLGGGSLRKVVKLPEGEDENEWLAVNMVDFYNQINLLYGAITEFCSPQSCPEMKATDEFEYLWQDSENYKRPTKMAAPAYIEQLMAWVQSNIDNESILPSKIGVPFPKSFPTLVRQIFKRMYRVYAHIYCHHYPVIRELGLEPHLNTSFKQYVLFIDEHGLASGRDYWGPLGDLVDSMLRSD</sequence>
<dbReference type="GO" id="GO:0005634">
    <property type="term" value="C:nucleus"/>
    <property type="evidence" value="ECO:0007669"/>
    <property type="project" value="UniProtKB-SubCell"/>
</dbReference>
<feature type="compositionally biased region" description="Basic and acidic residues" evidence="11">
    <location>
        <begin position="941"/>
        <end position="951"/>
    </location>
</feature>
<feature type="region of interest" description="Disordered" evidence="11">
    <location>
        <begin position="723"/>
        <end position="760"/>
    </location>
</feature>
<dbReference type="Gene3D" id="1.20.140.30">
    <property type="entry name" value="MOB kinase activator"/>
    <property type="match status" value="1"/>
</dbReference>
<dbReference type="InterPro" id="IPR036703">
    <property type="entry name" value="MOB_kinase_act_sf"/>
</dbReference>
<dbReference type="GO" id="GO:0008419">
    <property type="term" value="F:RNA lariat debranching enzyme activity"/>
    <property type="evidence" value="ECO:0007669"/>
    <property type="project" value="TreeGrafter"/>
</dbReference>
<feature type="binding site" evidence="10">
    <location>
        <position position="1035"/>
    </location>
    <ligand>
        <name>Zn(2+)</name>
        <dbReference type="ChEBI" id="CHEBI:29105"/>
    </ligand>
</feature>
<evidence type="ECO:0000256" key="5">
    <source>
        <dbReference type="ARBA" id="ARBA00022801"/>
    </source>
</evidence>
<dbReference type="PANTHER" id="PTHR12849:SF0">
    <property type="entry name" value="LARIAT DEBRANCHING ENZYME"/>
    <property type="match status" value="1"/>
</dbReference>
<dbReference type="EMBL" id="LKCN02000001">
    <property type="protein sequence ID" value="RCI17232.1"/>
    <property type="molecule type" value="Genomic_DNA"/>
</dbReference>
<keyword evidence="7" id="KW-0408">Iron</keyword>
<dbReference type="GO" id="GO:0006508">
    <property type="term" value="P:proteolysis"/>
    <property type="evidence" value="ECO:0007669"/>
    <property type="project" value="InterPro"/>
</dbReference>
<comment type="subcellular location">
    <subcellularLocation>
        <location evidence="3">Nucleus</location>
    </subcellularLocation>
</comment>
<dbReference type="Pfam" id="PF05577">
    <property type="entry name" value="Peptidase_S28"/>
    <property type="match status" value="1"/>
</dbReference>
<dbReference type="Pfam" id="PF05011">
    <property type="entry name" value="DBR1"/>
    <property type="match status" value="1"/>
</dbReference>
<dbReference type="Gene3D" id="3.40.50.1820">
    <property type="entry name" value="alpha/beta hydrolase"/>
    <property type="match status" value="1"/>
</dbReference>
<dbReference type="OrthoDB" id="407609at2759"/>
<evidence type="ECO:0000256" key="1">
    <source>
        <dbReference type="ARBA" id="ARBA00001936"/>
    </source>
</evidence>
<feature type="region of interest" description="Disordered" evidence="11">
    <location>
        <begin position="766"/>
        <end position="785"/>
    </location>
</feature>
<comment type="cofactor">
    <cofactor evidence="1">
        <name>Mn(2+)</name>
        <dbReference type="ChEBI" id="CHEBI:29035"/>
    </cofactor>
</comment>
<dbReference type="InterPro" id="IPR007708">
    <property type="entry name" value="DBR1_C"/>
</dbReference>
<dbReference type="InterPro" id="IPR029058">
    <property type="entry name" value="AB_hydrolase_fold"/>
</dbReference>
<evidence type="ECO:0000256" key="7">
    <source>
        <dbReference type="ARBA" id="ARBA00023004"/>
    </source>
</evidence>
<dbReference type="GO" id="GO:0070008">
    <property type="term" value="F:serine-type exopeptidase activity"/>
    <property type="evidence" value="ECO:0007669"/>
    <property type="project" value="InterPro"/>
</dbReference>
<dbReference type="SUPFAM" id="SSF56300">
    <property type="entry name" value="Metallo-dependent phosphatases"/>
    <property type="match status" value="1"/>
</dbReference>
<evidence type="ECO:0000256" key="8">
    <source>
        <dbReference type="ARBA" id="ARBA00023211"/>
    </source>
</evidence>
<evidence type="ECO:0000256" key="2">
    <source>
        <dbReference type="ARBA" id="ARBA00001947"/>
    </source>
</evidence>
<evidence type="ECO:0000256" key="4">
    <source>
        <dbReference type="ARBA" id="ARBA00022723"/>
    </source>
</evidence>
<feature type="region of interest" description="Disordered" evidence="11">
    <location>
        <begin position="941"/>
        <end position="980"/>
    </location>
</feature>
<dbReference type="SMART" id="SM01388">
    <property type="entry name" value="Mob1_phocein"/>
    <property type="match status" value="1"/>
</dbReference>
<evidence type="ECO:0000256" key="3">
    <source>
        <dbReference type="ARBA" id="ARBA00004123"/>
    </source>
</evidence>
<feature type="binding site" evidence="10">
    <location>
        <position position="1122"/>
    </location>
    <ligand>
        <name>Zn(2+)</name>
        <dbReference type="ChEBI" id="CHEBI:29105"/>
    </ligand>
</feature>
<dbReference type="GO" id="GO:0046872">
    <property type="term" value="F:metal ion binding"/>
    <property type="evidence" value="ECO:0007669"/>
    <property type="project" value="UniProtKB-KW"/>
</dbReference>
<reference evidence="13 14" key="1">
    <citation type="journal article" date="2015" name="BMC Genomics">
        <title>Insights from the genome of Ophiocordyceps polyrhachis-furcata to pathogenicity and host specificity in insect fungi.</title>
        <authorList>
            <person name="Wichadakul D."/>
            <person name="Kobmoo N."/>
            <person name="Ingsriswang S."/>
            <person name="Tangphatsornruang S."/>
            <person name="Chantasingh D."/>
            <person name="Luangsa-ard J.J."/>
            <person name="Eurwilaichitr L."/>
        </authorList>
    </citation>
    <scope>NUCLEOTIDE SEQUENCE [LARGE SCALE GENOMIC DNA]</scope>
    <source>
        <strain evidence="13 14">BCC 54312</strain>
    </source>
</reference>
<keyword evidence="8" id="KW-0464">Manganese</keyword>
<name>A0A367LSL8_9HYPO</name>
<dbReference type="STRING" id="1330021.A0A367LSL8"/>
<comment type="caution">
    <text evidence="13">The sequence shown here is derived from an EMBL/GenBank/DDBJ whole genome shotgun (WGS) entry which is preliminary data.</text>
</comment>
<dbReference type="AlphaFoldDB" id="A0A367LSL8"/>
<dbReference type="PANTHER" id="PTHR12849">
    <property type="entry name" value="RNA LARIAT DEBRANCHING ENZYME"/>
    <property type="match status" value="1"/>
</dbReference>
<dbReference type="InterPro" id="IPR042269">
    <property type="entry name" value="Ser_carbopepase_S28_SKS"/>
</dbReference>
<dbReference type="CDD" id="cd00844">
    <property type="entry name" value="MPP_Dbr1_N"/>
    <property type="match status" value="1"/>
</dbReference>
<organism evidence="13 14">
    <name type="scientific">Ophiocordyceps polyrhachis-furcata BCC 54312</name>
    <dbReference type="NCBI Taxonomy" id="1330021"/>
    <lineage>
        <taxon>Eukaryota</taxon>
        <taxon>Fungi</taxon>
        <taxon>Dikarya</taxon>
        <taxon>Ascomycota</taxon>
        <taxon>Pezizomycotina</taxon>
        <taxon>Sordariomycetes</taxon>
        <taxon>Hypocreomycetidae</taxon>
        <taxon>Hypocreales</taxon>
        <taxon>Ophiocordycipitaceae</taxon>
        <taxon>Ophiocordyceps</taxon>
    </lineage>
</organism>
<dbReference type="InterPro" id="IPR005301">
    <property type="entry name" value="MOB_kinase_act_fam"/>
</dbReference>
<comment type="cofactor">
    <cofactor evidence="2">
        <name>Zn(2+)</name>
        <dbReference type="ChEBI" id="CHEBI:29105"/>
    </cofactor>
</comment>
<keyword evidence="14" id="KW-1185">Reference proteome</keyword>
<dbReference type="SMART" id="SM01124">
    <property type="entry name" value="DBR1"/>
    <property type="match status" value="1"/>
</dbReference>
<evidence type="ECO:0000259" key="12">
    <source>
        <dbReference type="SMART" id="SM01124"/>
    </source>
</evidence>
<dbReference type="InterPro" id="IPR041816">
    <property type="entry name" value="Dbr1_N"/>
</dbReference>
<keyword evidence="4 10" id="KW-0479">Metal-binding</keyword>
<evidence type="ECO:0000256" key="10">
    <source>
        <dbReference type="PIRSR" id="PIRSR605301-1"/>
    </source>
</evidence>
<protein>
    <recommendedName>
        <fullName evidence="12">Lariat debranching enzyme C-terminal domain-containing protein</fullName>
    </recommendedName>
</protein>
<evidence type="ECO:0000313" key="14">
    <source>
        <dbReference type="Proteomes" id="UP000253664"/>
    </source>
</evidence>
<gene>
    <name evidence="13" type="ORF">L249_2443</name>
</gene>
<feature type="domain" description="Lariat debranching enzyme C-terminal" evidence="12">
    <location>
        <begin position="791"/>
        <end position="937"/>
    </location>
</feature>
<feature type="compositionally biased region" description="Acidic residues" evidence="11">
    <location>
        <begin position="734"/>
        <end position="747"/>
    </location>
</feature>
<keyword evidence="5" id="KW-0378">Hydrolase</keyword>
<evidence type="ECO:0000256" key="6">
    <source>
        <dbReference type="ARBA" id="ARBA00022833"/>
    </source>
</evidence>
<dbReference type="InterPro" id="IPR008758">
    <property type="entry name" value="Peptidase_S28"/>
</dbReference>
<evidence type="ECO:0000313" key="13">
    <source>
        <dbReference type="EMBL" id="RCI17232.1"/>
    </source>
</evidence>
<keyword evidence="6 10" id="KW-0862">Zinc</keyword>
<evidence type="ECO:0000256" key="9">
    <source>
        <dbReference type="ARBA" id="ARBA00023242"/>
    </source>
</evidence>
<feature type="binding site" evidence="10">
    <location>
        <position position="1040"/>
    </location>
    <ligand>
        <name>Zn(2+)</name>
        <dbReference type="ChEBI" id="CHEBI:29105"/>
    </ligand>
</feature>
<proteinExistence type="predicted"/>
<dbReference type="SUPFAM" id="SSF53474">
    <property type="entry name" value="alpha/beta-Hydrolases"/>
    <property type="match status" value="1"/>
</dbReference>
<evidence type="ECO:0000256" key="11">
    <source>
        <dbReference type="SAM" id="MobiDB-lite"/>
    </source>
</evidence>
<dbReference type="InterPro" id="IPR029052">
    <property type="entry name" value="Metallo-depent_PP-like"/>
</dbReference>
<keyword evidence="9" id="KW-0539">Nucleus</keyword>
<dbReference type="GO" id="GO:0000398">
    <property type="term" value="P:mRNA splicing, via spliceosome"/>
    <property type="evidence" value="ECO:0007669"/>
    <property type="project" value="TreeGrafter"/>
</dbReference>
<feature type="compositionally biased region" description="Gly residues" evidence="11">
    <location>
        <begin position="967"/>
        <end position="979"/>
    </location>
</feature>